<feature type="region of interest" description="Disordered" evidence="3">
    <location>
        <begin position="576"/>
        <end position="700"/>
    </location>
</feature>
<accession>A0ABD1VNS3</accession>
<keyword evidence="1" id="KW-0677">Repeat</keyword>
<evidence type="ECO:0000256" key="1">
    <source>
        <dbReference type="ARBA" id="ARBA00022737"/>
    </source>
</evidence>
<feature type="region of interest" description="Disordered" evidence="3">
    <location>
        <begin position="1"/>
        <end position="188"/>
    </location>
</feature>
<feature type="compositionally biased region" description="Polar residues" evidence="3">
    <location>
        <begin position="616"/>
        <end position="626"/>
    </location>
</feature>
<feature type="domain" description="K Homology" evidence="4">
    <location>
        <begin position="278"/>
        <end position="352"/>
    </location>
</feature>
<dbReference type="Pfam" id="PF00013">
    <property type="entry name" value="KH_1"/>
    <property type="match status" value="2"/>
</dbReference>
<dbReference type="PROSITE" id="PS50084">
    <property type="entry name" value="KH_TYPE_1"/>
    <property type="match status" value="2"/>
</dbReference>
<dbReference type="InterPro" id="IPR004088">
    <property type="entry name" value="KH_dom_type_1"/>
</dbReference>
<dbReference type="PANTHER" id="PTHR10288">
    <property type="entry name" value="KH DOMAIN CONTAINING RNA BINDING PROTEIN"/>
    <property type="match status" value="1"/>
</dbReference>
<dbReference type="Gene3D" id="3.30.1370.10">
    <property type="entry name" value="K Homology domain, type 1"/>
    <property type="match status" value="2"/>
</dbReference>
<protein>
    <submittedName>
        <fullName evidence="5">KH domain-containing protein</fullName>
    </submittedName>
</protein>
<dbReference type="SUPFAM" id="SSF54791">
    <property type="entry name" value="Eukaryotic type KH-domain (KH-domain type I)"/>
    <property type="match status" value="2"/>
</dbReference>
<evidence type="ECO:0000256" key="2">
    <source>
        <dbReference type="PROSITE-ProRule" id="PRU00117"/>
    </source>
</evidence>
<dbReference type="SMART" id="SM00322">
    <property type="entry name" value="KH"/>
    <property type="match status" value="2"/>
</dbReference>
<dbReference type="GO" id="GO:0003723">
    <property type="term" value="F:RNA binding"/>
    <property type="evidence" value="ECO:0007669"/>
    <property type="project" value="UniProtKB-UniRule"/>
</dbReference>
<evidence type="ECO:0000313" key="6">
    <source>
        <dbReference type="Proteomes" id="UP001604277"/>
    </source>
</evidence>
<keyword evidence="2" id="KW-0694">RNA-binding</keyword>
<feature type="compositionally biased region" description="Low complexity" evidence="3">
    <location>
        <begin position="412"/>
        <end position="421"/>
    </location>
</feature>
<dbReference type="Proteomes" id="UP001604277">
    <property type="component" value="Unassembled WGS sequence"/>
</dbReference>
<evidence type="ECO:0000313" key="5">
    <source>
        <dbReference type="EMBL" id="KAL2539006.1"/>
    </source>
</evidence>
<dbReference type="EMBL" id="JBFOLJ010000005">
    <property type="protein sequence ID" value="KAL2539006.1"/>
    <property type="molecule type" value="Genomic_DNA"/>
</dbReference>
<comment type="caution">
    <text evidence="5">The sequence shown here is derived from an EMBL/GenBank/DDBJ whole genome shotgun (WGS) entry which is preliminary data.</text>
</comment>
<evidence type="ECO:0000256" key="3">
    <source>
        <dbReference type="SAM" id="MobiDB-lite"/>
    </source>
</evidence>
<feature type="compositionally biased region" description="Polar residues" evidence="3">
    <location>
        <begin position="484"/>
        <end position="496"/>
    </location>
</feature>
<feature type="domain" description="K Homology" evidence="4">
    <location>
        <begin position="182"/>
        <end position="255"/>
    </location>
</feature>
<proteinExistence type="predicted"/>
<feature type="region of interest" description="Disordered" evidence="3">
    <location>
        <begin position="374"/>
        <end position="468"/>
    </location>
</feature>
<dbReference type="AlphaFoldDB" id="A0ABD1VNS3"/>
<gene>
    <name evidence="5" type="ORF">Fot_20397</name>
</gene>
<sequence>MAEELAPSYVATADDHPKRKLEDLELNDVPEPLAAPDSTANTDPDSVKNATEEEGNGAADESEVKRPRFESNDCDSNKTDDDAPTQNGHQTEELEDEPKKEDAGEPEAVDNNDQSQSGQELAKEATEMINSEQPTSDKNDNTESGSAREQGQPKGNVQESSVEVPKDDDVPSTELQSGSDTQILSHKMEVPSDKVGVIIGKAGDTIRSLQDNTGAKIQIVRDADADPHSSTRPLELIGTLENIKKAEKLIKDVIAEADAGGSPSLVARGFSTVQAAGGGEQLEIQVPIEKVGLIIGKGGETIRNLQTRTGARIQLLQQNLPEGDKSRKRIVRVTGNKKQIETATEMIKEVMNQTIRQSPLSSGYNQQAFHPRGSVASQWGPRAPHHEQFAGYDYPQRGPYSSQNSLYPPPAYGQYPPQQAPRSSYGPSWEQRPPATMHGHSPQVNYGQPQGPDYGQSTAYSQTPAQHFGLPGYNEVKYDHNASSQHYGHMGSQPTAYAQGGTHSGYGSHDQYGKPPMYDVQPQVHHSQSYGQPRPNQPGEVPYQGPAASAQAYGQTVQPQQPYPYVSTGPVQQSYAPYGSVPPADGYSHPPSATASGSGYPVQGGQPVAGYGQPGGQQTPVYTQAGPTGGYGSYPSTQPGHNEQPSANNAAYVYQGQTDPAYGSAQGPAGYSAPASGPSGYAQPAPALPGNNIPQSGGYQ</sequence>
<feature type="compositionally biased region" description="Basic and acidic residues" evidence="3">
    <location>
        <begin position="13"/>
        <end position="23"/>
    </location>
</feature>
<keyword evidence="6" id="KW-1185">Reference proteome</keyword>
<dbReference type="CDD" id="cd00105">
    <property type="entry name" value="KH-I"/>
    <property type="match status" value="2"/>
</dbReference>
<dbReference type="InterPro" id="IPR004087">
    <property type="entry name" value="KH_dom"/>
</dbReference>
<feature type="compositionally biased region" description="Polar residues" evidence="3">
    <location>
        <begin position="142"/>
        <end position="161"/>
    </location>
</feature>
<name>A0ABD1VNS3_9LAMI</name>
<feature type="region of interest" description="Disordered" evidence="3">
    <location>
        <begin position="484"/>
        <end position="555"/>
    </location>
</feature>
<feature type="compositionally biased region" description="Polar residues" evidence="3">
    <location>
        <begin position="173"/>
        <end position="184"/>
    </location>
</feature>
<evidence type="ECO:0000259" key="4">
    <source>
        <dbReference type="SMART" id="SM00322"/>
    </source>
</evidence>
<dbReference type="InterPro" id="IPR036612">
    <property type="entry name" value="KH_dom_type_1_sf"/>
</dbReference>
<feature type="compositionally biased region" description="Basic and acidic residues" evidence="3">
    <location>
        <begin position="62"/>
        <end position="81"/>
    </location>
</feature>
<feature type="compositionally biased region" description="Polar residues" evidence="3">
    <location>
        <begin position="455"/>
        <end position="465"/>
    </location>
</feature>
<feature type="compositionally biased region" description="Polar residues" evidence="3">
    <location>
        <begin position="634"/>
        <end position="649"/>
    </location>
</feature>
<reference evidence="6" key="1">
    <citation type="submission" date="2024-07" db="EMBL/GenBank/DDBJ databases">
        <title>Two chromosome-level genome assemblies of Korean endemic species Abeliophyllum distichum and Forsythia ovata (Oleaceae).</title>
        <authorList>
            <person name="Jang H."/>
        </authorList>
    </citation>
    <scope>NUCLEOTIDE SEQUENCE [LARGE SCALE GENOMIC DNA]</scope>
</reference>
<organism evidence="5 6">
    <name type="scientific">Forsythia ovata</name>
    <dbReference type="NCBI Taxonomy" id="205694"/>
    <lineage>
        <taxon>Eukaryota</taxon>
        <taxon>Viridiplantae</taxon>
        <taxon>Streptophyta</taxon>
        <taxon>Embryophyta</taxon>
        <taxon>Tracheophyta</taxon>
        <taxon>Spermatophyta</taxon>
        <taxon>Magnoliopsida</taxon>
        <taxon>eudicotyledons</taxon>
        <taxon>Gunneridae</taxon>
        <taxon>Pentapetalae</taxon>
        <taxon>asterids</taxon>
        <taxon>lamiids</taxon>
        <taxon>Lamiales</taxon>
        <taxon>Oleaceae</taxon>
        <taxon>Forsythieae</taxon>
        <taxon>Forsythia</taxon>
    </lineage>
</organism>